<comment type="similarity">
    <text evidence="1">Belongs to the non-flavoprotein flavin reductase family.</text>
</comment>
<accession>A0A5C8KX77</accession>
<dbReference type="Gene3D" id="2.30.110.10">
    <property type="entry name" value="Electron Transport, Fmn-binding Protein, Chain A"/>
    <property type="match status" value="1"/>
</dbReference>
<dbReference type="SMART" id="SM00903">
    <property type="entry name" value="Flavin_Reduct"/>
    <property type="match status" value="1"/>
</dbReference>
<dbReference type="PANTHER" id="PTHR30466:SF11">
    <property type="entry name" value="FLAVIN-DEPENDENT MONOOXYGENASE, REDUCTASE SUBUNIT HSAB"/>
    <property type="match status" value="1"/>
</dbReference>
<dbReference type="Pfam" id="PF01613">
    <property type="entry name" value="Flavin_Reduct"/>
    <property type="match status" value="1"/>
</dbReference>
<proteinExistence type="inferred from homology"/>
<dbReference type="GO" id="GO:0042602">
    <property type="term" value="F:riboflavin reductase (NADPH) activity"/>
    <property type="evidence" value="ECO:0007669"/>
    <property type="project" value="TreeGrafter"/>
</dbReference>
<dbReference type="Proteomes" id="UP000321248">
    <property type="component" value="Unassembled WGS sequence"/>
</dbReference>
<gene>
    <name evidence="4" type="ORF">FU658_03955</name>
</gene>
<comment type="caution">
    <text evidence="4">The sequence shown here is derived from an EMBL/GenBank/DDBJ whole genome shotgun (WGS) entry which is preliminary data.</text>
</comment>
<evidence type="ECO:0000259" key="3">
    <source>
        <dbReference type="SMART" id="SM00903"/>
    </source>
</evidence>
<name>A0A5C8KX77_9GAMM</name>
<dbReference type="InterPro" id="IPR050268">
    <property type="entry name" value="NADH-dep_flavin_reductase"/>
</dbReference>
<dbReference type="PANTHER" id="PTHR30466">
    <property type="entry name" value="FLAVIN REDUCTASE"/>
    <property type="match status" value="1"/>
</dbReference>
<evidence type="ECO:0000256" key="2">
    <source>
        <dbReference type="ARBA" id="ARBA00023002"/>
    </source>
</evidence>
<dbReference type="InterPro" id="IPR002563">
    <property type="entry name" value="Flavin_Rdtase-like_dom"/>
</dbReference>
<dbReference type="SUPFAM" id="SSF50475">
    <property type="entry name" value="FMN-binding split barrel"/>
    <property type="match status" value="1"/>
</dbReference>
<sequence length="164" mass="17338">MSISGLPPDEGRALRDALGDWATGVAVATTLDPAGQPVGMTVNSFAAVSLQPPLVLWSARHGVPPFDAFELADHFAIHVLSDRQQPLSDRFARVGGDKFAGLDWQPGHAGLPLLDGALARFQCRVAHRYPGGDHLILVGEVLDIARGAGAPLLFQGGAYRTLAR</sequence>
<dbReference type="RefSeq" id="WP_147890899.1">
    <property type="nucleotide sequence ID" value="NZ_VRTS01000002.1"/>
</dbReference>
<evidence type="ECO:0000313" key="5">
    <source>
        <dbReference type="Proteomes" id="UP000321248"/>
    </source>
</evidence>
<dbReference type="AlphaFoldDB" id="A0A5C8KX77"/>
<reference evidence="4 5" key="1">
    <citation type="submission" date="2019-08" db="EMBL/GenBank/DDBJ databases">
        <authorList>
            <person name="Karlyshev A.V."/>
        </authorList>
    </citation>
    <scope>NUCLEOTIDE SEQUENCE [LARGE SCALE GENOMIC DNA]</scope>
    <source>
        <strain evidence="4 5">Alg18-2.2</strain>
    </source>
</reference>
<feature type="domain" description="Flavin reductase like" evidence="3">
    <location>
        <begin position="18"/>
        <end position="161"/>
    </location>
</feature>
<keyword evidence="2" id="KW-0560">Oxidoreductase</keyword>
<dbReference type="EMBL" id="VRTS01000002">
    <property type="protein sequence ID" value="TXK64979.1"/>
    <property type="molecule type" value="Genomic_DNA"/>
</dbReference>
<dbReference type="OrthoDB" id="9792858at2"/>
<evidence type="ECO:0000256" key="1">
    <source>
        <dbReference type="ARBA" id="ARBA00008898"/>
    </source>
</evidence>
<dbReference type="GO" id="GO:0010181">
    <property type="term" value="F:FMN binding"/>
    <property type="evidence" value="ECO:0007669"/>
    <property type="project" value="InterPro"/>
</dbReference>
<evidence type="ECO:0000313" key="4">
    <source>
        <dbReference type="EMBL" id="TXK64979.1"/>
    </source>
</evidence>
<dbReference type="InterPro" id="IPR012349">
    <property type="entry name" value="Split_barrel_FMN-bd"/>
</dbReference>
<protein>
    <submittedName>
        <fullName evidence="4">Flavin reductase family protein</fullName>
    </submittedName>
</protein>
<organism evidence="4 5">
    <name type="scientific">Alkalisalibacterium limincola</name>
    <dbReference type="NCBI Taxonomy" id="2699169"/>
    <lineage>
        <taxon>Bacteria</taxon>
        <taxon>Pseudomonadati</taxon>
        <taxon>Pseudomonadota</taxon>
        <taxon>Gammaproteobacteria</taxon>
        <taxon>Lysobacterales</taxon>
        <taxon>Lysobacteraceae</taxon>
        <taxon>Alkalisalibacterium</taxon>
    </lineage>
</organism>
<keyword evidence="5" id="KW-1185">Reference proteome</keyword>